<sequence>MRLGLIGIFALLSACCIEASPSWYFTNFPEEDNHSLGKKSYITRSLKKFQSTIKPRGASMISGRGFGPGFFDPSISYFMTKRASGAGSLTPRGASMISGRGFGPGFFDTHSYFVRKRSMMTPDEYMQRLEQLLEA</sequence>
<evidence type="ECO:0000256" key="1">
    <source>
        <dbReference type="SAM" id="SignalP"/>
    </source>
</evidence>
<organism evidence="4">
    <name type="scientific">Anisakis simplex</name>
    <name type="common">Herring worm</name>
    <dbReference type="NCBI Taxonomy" id="6269"/>
    <lineage>
        <taxon>Eukaryota</taxon>
        <taxon>Metazoa</taxon>
        <taxon>Ecdysozoa</taxon>
        <taxon>Nematoda</taxon>
        <taxon>Chromadorea</taxon>
        <taxon>Rhabditida</taxon>
        <taxon>Spirurina</taxon>
        <taxon>Ascaridomorpha</taxon>
        <taxon>Ascaridoidea</taxon>
        <taxon>Anisakidae</taxon>
        <taxon>Anisakis</taxon>
        <taxon>Anisakis simplex complex</taxon>
    </lineage>
</organism>
<dbReference type="PROSITE" id="PS51257">
    <property type="entry name" value="PROKAR_LIPOPROTEIN"/>
    <property type="match status" value="1"/>
</dbReference>
<gene>
    <name evidence="2" type="ORF">ASIM_LOCUS10505</name>
</gene>
<reference evidence="4" key="1">
    <citation type="submission" date="2017-02" db="UniProtKB">
        <authorList>
            <consortium name="WormBaseParasite"/>
        </authorList>
    </citation>
    <scope>IDENTIFICATION</scope>
</reference>
<protein>
    <submittedName>
        <fullName evidence="2 4">Uncharacterized protein</fullName>
    </submittedName>
</protein>
<keyword evidence="1" id="KW-0732">Signal</keyword>
<accession>A0A0M3JSI9</accession>
<evidence type="ECO:0000313" key="2">
    <source>
        <dbReference type="EMBL" id="VDK43093.1"/>
    </source>
</evidence>
<keyword evidence="3" id="KW-1185">Reference proteome</keyword>
<feature type="chain" id="PRO_5043120991" evidence="1">
    <location>
        <begin position="20"/>
        <end position="135"/>
    </location>
</feature>
<reference evidence="2 3" key="2">
    <citation type="submission" date="2018-11" db="EMBL/GenBank/DDBJ databases">
        <authorList>
            <consortium name="Pathogen Informatics"/>
        </authorList>
    </citation>
    <scope>NUCLEOTIDE SEQUENCE [LARGE SCALE GENOMIC DNA]</scope>
</reference>
<feature type="signal peptide" evidence="1">
    <location>
        <begin position="1"/>
        <end position="19"/>
    </location>
</feature>
<dbReference type="AlphaFoldDB" id="A0A0M3JSI9"/>
<evidence type="ECO:0000313" key="3">
    <source>
        <dbReference type="Proteomes" id="UP000267096"/>
    </source>
</evidence>
<dbReference type="OrthoDB" id="5827953at2759"/>
<proteinExistence type="predicted"/>
<evidence type="ECO:0000313" key="4">
    <source>
        <dbReference type="WBParaSite" id="ASIM_0001094701-mRNA-1"/>
    </source>
</evidence>
<dbReference type="Proteomes" id="UP000267096">
    <property type="component" value="Unassembled WGS sequence"/>
</dbReference>
<name>A0A0M3JSI9_ANISI</name>
<dbReference type="EMBL" id="UYRR01031002">
    <property type="protein sequence ID" value="VDK43093.1"/>
    <property type="molecule type" value="Genomic_DNA"/>
</dbReference>
<dbReference type="WBParaSite" id="ASIM_0001094701-mRNA-1">
    <property type="protein sequence ID" value="ASIM_0001094701-mRNA-1"/>
    <property type="gene ID" value="ASIM_0001094701"/>
</dbReference>